<dbReference type="InterPro" id="IPR032466">
    <property type="entry name" value="Metal_Hydrolase"/>
</dbReference>
<dbReference type="EMBL" id="UINC01190062">
    <property type="protein sequence ID" value="SVE04032.1"/>
    <property type="molecule type" value="Genomic_DNA"/>
</dbReference>
<dbReference type="SUPFAM" id="SSF51338">
    <property type="entry name" value="Composite domain of metallo-dependent hydrolases"/>
    <property type="match status" value="1"/>
</dbReference>
<dbReference type="GO" id="GO:0005737">
    <property type="term" value="C:cytoplasm"/>
    <property type="evidence" value="ECO:0007669"/>
    <property type="project" value="TreeGrafter"/>
</dbReference>
<dbReference type="PANTHER" id="PTHR43668:SF4">
    <property type="entry name" value="ALLANTOINASE"/>
    <property type="match status" value="1"/>
</dbReference>
<dbReference type="Pfam" id="PF01979">
    <property type="entry name" value="Amidohydro_1"/>
    <property type="match status" value="1"/>
</dbReference>
<dbReference type="InterPro" id="IPR050138">
    <property type="entry name" value="DHOase/Allantoinase_Hydrolase"/>
</dbReference>
<evidence type="ECO:0000259" key="1">
    <source>
        <dbReference type="Pfam" id="PF01979"/>
    </source>
</evidence>
<dbReference type="InterPro" id="IPR006680">
    <property type="entry name" value="Amidohydro-rel"/>
</dbReference>
<dbReference type="InterPro" id="IPR011059">
    <property type="entry name" value="Metal-dep_hydrolase_composite"/>
</dbReference>
<name>A0A383A8F5_9ZZZZ</name>
<proteinExistence type="predicted"/>
<protein>
    <recommendedName>
        <fullName evidence="1">Amidohydrolase-related domain-containing protein</fullName>
    </recommendedName>
</protein>
<reference evidence="2" key="1">
    <citation type="submission" date="2018-05" db="EMBL/GenBank/DDBJ databases">
        <authorList>
            <person name="Lanie J.A."/>
            <person name="Ng W.-L."/>
            <person name="Kazmierczak K.M."/>
            <person name="Andrzejewski T.M."/>
            <person name="Davidsen T.M."/>
            <person name="Wayne K.J."/>
            <person name="Tettelin H."/>
            <person name="Glass J.I."/>
            <person name="Rusch D."/>
            <person name="Podicherti R."/>
            <person name="Tsui H.-C.T."/>
            <person name="Winkler M.E."/>
        </authorList>
    </citation>
    <scope>NUCLEOTIDE SEQUENCE</scope>
</reference>
<sequence length="152" mass="16386">MSKQSIAIINANVVNEGSINQRDVLIDSGRIKQINNQIKIDSKTEVIDAEGQYLLPGLIDDQVHFREPGLTHKGGILSESAAAVAGGVTSFMDMPNVNPPTVTRDLLSQKYKLAAGKAHANYAFYLGATNDNIEEIKNLKKGEACGVKVFMG</sequence>
<dbReference type="PANTHER" id="PTHR43668">
    <property type="entry name" value="ALLANTOINASE"/>
    <property type="match status" value="1"/>
</dbReference>
<dbReference type="Gene3D" id="2.30.40.10">
    <property type="entry name" value="Urease, subunit C, domain 1"/>
    <property type="match status" value="1"/>
</dbReference>
<dbReference type="SUPFAM" id="SSF51556">
    <property type="entry name" value="Metallo-dependent hydrolases"/>
    <property type="match status" value="1"/>
</dbReference>
<organism evidence="2">
    <name type="scientific">marine metagenome</name>
    <dbReference type="NCBI Taxonomy" id="408172"/>
    <lineage>
        <taxon>unclassified sequences</taxon>
        <taxon>metagenomes</taxon>
        <taxon>ecological metagenomes</taxon>
    </lineage>
</organism>
<accession>A0A383A8F5</accession>
<dbReference type="AlphaFoldDB" id="A0A383A8F5"/>
<dbReference type="GO" id="GO:0006145">
    <property type="term" value="P:purine nucleobase catabolic process"/>
    <property type="evidence" value="ECO:0007669"/>
    <property type="project" value="TreeGrafter"/>
</dbReference>
<dbReference type="Gene3D" id="3.20.20.140">
    <property type="entry name" value="Metal-dependent hydrolases"/>
    <property type="match status" value="1"/>
</dbReference>
<gene>
    <name evidence="2" type="ORF">METZ01_LOCUS456886</name>
</gene>
<evidence type="ECO:0000313" key="2">
    <source>
        <dbReference type="EMBL" id="SVE04032.1"/>
    </source>
</evidence>
<feature type="non-terminal residue" evidence="2">
    <location>
        <position position="152"/>
    </location>
</feature>
<dbReference type="GO" id="GO:0004038">
    <property type="term" value="F:allantoinase activity"/>
    <property type="evidence" value="ECO:0007669"/>
    <property type="project" value="TreeGrafter"/>
</dbReference>
<feature type="domain" description="Amidohydrolase-related" evidence="1">
    <location>
        <begin position="53"/>
        <end position="143"/>
    </location>
</feature>